<sequence length="67" mass="7308">MLEVGDPCREPVVLGSEFMEFGEDVLEGVVAISCPRLGRRIWRESSMGVSSRSKGSGTQTLRKPLAL</sequence>
<comment type="caution">
    <text evidence="2">The sequence shown here is derived from an EMBL/GenBank/DDBJ whole genome shotgun (WGS) entry which is preliminary data.</text>
</comment>
<evidence type="ECO:0000313" key="3">
    <source>
        <dbReference type="Proteomes" id="UP000011688"/>
    </source>
</evidence>
<gene>
    <name evidence="2" type="ORF">C491_17172</name>
</gene>
<keyword evidence="3" id="KW-1185">Reference proteome</keyword>
<dbReference type="Proteomes" id="UP000011688">
    <property type="component" value="Unassembled WGS sequence"/>
</dbReference>
<evidence type="ECO:0000256" key="1">
    <source>
        <dbReference type="SAM" id="MobiDB-lite"/>
    </source>
</evidence>
<accession>L9X1X7</accession>
<feature type="region of interest" description="Disordered" evidence="1">
    <location>
        <begin position="45"/>
        <end position="67"/>
    </location>
</feature>
<organism evidence="2 3">
    <name type="scientific">Natronococcus amylolyticus DSM 10524</name>
    <dbReference type="NCBI Taxonomy" id="1227497"/>
    <lineage>
        <taxon>Archaea</taxon>
        <taxon>Methanobacteriati</taxon>
        <taxon>Methanobacteriota</taxon>
        <taxon>Stenosarchaea group</taxon>
        <taxon>Halobacteria</taxon>
        <taxon>Halobacteriales</taxon>
        <taxon>Natrialbaceae</taxon>
        <taxon>Natronococcus</taxon>
    </lineage>
</organism>
<proteinExistence type="predicted"/>
<dbReference type="EMBL" id="AOIB01000031">
    <property type="protein sequence ID" value="ELY55466.1"/>
    <property type="molecule type" value="Genomic_DNA"/>
</dbReference>
<dbReference type="AlphaFoldDB" id="L9X1X7"/>
<name>L9X1X7_9EURY</name>
<reference evidence="2 3" key="1">
    <citation type="journal article" date="2014" name="PLoS Genet.">
        <title>Phylogenetically driven sequencing of extremely halophilic archaea reveals strategies for static and dynamic osmo-response.</title>
        <authorList>
            <person name="Becker E.A."/>
            <person name="Seitzer P.M."/>
            <person name="Tritt A."/>
            <person name="Larsen D."/>
            <person name="Krusor M."/>
            <person name="Yao A.I."/>
            <person name="Wu D."/>
            <person name="Madern D."/>
            <person name="Eisen J.A."/>
            <person name="Darling A.E."/>
            <person name="Facciotti M.T."/>
        </authorList>
    </citation>
    <scope>NUCLEOTIDE SEQUENCE [LARGE SCALE GENOMIC DNA]</scope>
    <source>
        <strain evidence="2 3">DSM 10524</strain>
    </source>
</reference>
<protein>
    <submittedName>
        <fullName evidence="2">Uncharacterized protein</fullName>
    </submittedName>
</protein>
<evidence type="ECO:0000313" key="2">
    <source>
        <dbReference type="EMBL" id="ELY55466.1"/>
    </source>
</evidence>
<feature type="compositionally biased region" description="Low complexity" evidence="1">
    <location>
        <begin position="45"/>
        <end position="57"/>
    </location>
</feature>